<accession>A0A2U3Z7L3</accession>
<dbReference type="GO" id="GO:0042060">
    <property type="term" value="P:wound healing"/>
    <property type="evidence" value="ECO:0007669"/>
    <property type="project" value="TreeGrafter"/>
</dbReference>
<sequence length="163" mass="18734">MSCSGGSHPRLNTLGRMTRAESGPDLRYEWPEPNLQRLITSPTIFLASLALYSLCTVRALLQAILQTEDMLKVYEARLTEEETVSLDLDKVEAYRCGLKKIKNDLNLKKSFLATMKTELQKAQQTHSQTSQQYPLYDLDLGKFSDKVTQLTDRWQKIDKQIDY</sequence>
<protein>
    <submittedName>
        <fullName evidence="3">Desmoplakin-like</fullName>
    </submittedName>
</protein>
<organism evidence="2 3">
    <name type="scientific">Leptonychotes weddellii</name>
    <name type="common">Weddell seal</name>
    <name type="synonym">Otaria weddellii</name>
    <dbReference type="NCBI Taxonomy" id="9713"/>
    <lineage>
        <taxon>Eukaryota</taxon>
        <taxon>Metazoa</taxon>
        <taxon>Chordata</taxon>
        <taxon>Craniata</taxon>
        <taxon>Vertebrata</taxon>
        <taxon>Euteleostomi</taxon>
        <taxon>Mammalia</taxon>
        <taxon>Eutheria</taxon>
        <taxon>Laurasiatheria</taxon>
        <taxon>Carnivora</taxon>
        <taxon>Caniformia</taxon>
        <taxon>Pinnipedia</taxon>
        <taxon>Phocidae</taxon>
        <taxon>Monachinae</taxon>
        <taxon>Lobodontini</taxon>
        <taxon>Leptonychotes</taxon>
    </lineage>
</organism>
<evidence type="ECO:0000313" key="2">
    <source>
        <dbReference type="Proteomes" id="UP000245341"/>
    </source>
</evidence>
<evidence type="ECO:0000256" key="1">
    <source>
        <dbReference type="ARBA" id="ARBA00009109"/>
    </source>
</evidence>
<gene>
    <name evidence="3" type="primary">LOC102743170</name>
</gene>
<comment type="similarity">
    <text evidence="1">Belongs to the plakin or cytolinker family.</text>
</comment>
<dbReference type="GeneID" id="102743170"/>
<dbReference type="PANTHER" id="PTHR23169:SF26">
    <property type="entry name" value="DESMOPLAKIN"/>
    <property type="match status" value="1"/>
</dbReference>
<dbReference type="GO" id="GO:0014704">
    <property type="term" value="C:intercalated disc"/>
    <property type="evidence" value="ECO:0007669"/>
    <property type="project" value="TreeGrafter"/>
</dbReference>
<dbReference type="STRING" id="9713.A0A2U3Z7L3"/>
<proteinExistence type="inferred from homology"/>
<dbReference type="GO" id="GO:0005886">
    <property type="term" value="C:plasma membrane"/>
    <property type="evidence" value="ECO:0007669"/>
    <property type="project" value="TreeGrafter"/>
</dbReference>
<dbReference type="GO" id="GO:0005198">
    <property type="term" value="F:structural molecule activity"/>
    <property type="evidence" value="ECO:0007669"/>
    <property type="project" value="TreeGrafter"/>
</dbReference>
<name>A0A2U3Z7L3_LEPWE</name>
<dbReference type="KEGG" id="lww:102743170"/>
<dbReference type="GO" id="GO:0098609">
    <property type="term" value="P:cell-cell adhesion"/>
    <property type="evidence" value="ECO:0007669"/>
    <property type="project" value="TreeGrafter"/>
</dbReference>
<dbReference type="Gene3D" id="1.20.58.60">
    <property type="match status" value="1"/>
</dbReference>
<dbReference type="Proteomes" id="UP000245341">
    <property type="component" value="Unplaced"/>
</dbReference>
<evidence type="ECO:0000313" key="3">
    <source>
        <dbReference type="RefSeq" id="XP_006752006.1"/>
    </source>
</evidence>
<dbReference type="PANTHER" id="PTHR23169">
    <property type="entry name" value="ENVOPLAKIN"/>
    <property type="match status" value="1"/>
</dbReference>
<dbReference type="GO" id="GO:0043588">
    <property type="term" value="P:skin development"/>
    <property type="evidence" value="ECO:0007669"/>
    <property type="project" value="TreeGrafter"/>
</dbReference>
<dbReference type="GO" id="GO:0005882">
    <property type="term" value="C:intermediate filament"/>
    <property type="evidence" value="ECO:0007669"/>
    <property type="project" value="TreeGrafter"/>
</dbReference>
<dbReference type="AlphaFoldDB" id="A0A2U3Z7L3"/>
<dbReference type="RefSeq" id="XP_006752006.1">
    <property type="nucleotide sequence ID" value="XM_006751943.1"/>
</dbReference>
<dbReference type="InterPro" id="IPR043197">
    <property type="entry name" value="Plakin"/>
</dbReference>
<feature type="non-terminal residue" evidence="3">
    <location>
        <position position="163"/>
    </location>
</feature>
<keyword evidence="2" id="KW-1185">Reference proteome</keyword>
<dbReference type="GO" id="GO:0005737">
    <property type="term" value="C:cytoplasm"/>
    <property type="evidence" value="ECO:0007669"/>
    <property type="project" value="TreeGrafter"/>
</dbReference>
<reference evidence="3" key="1">
    <citation type="submission" date="2025-08" db="UniProtKB">
        <authorList>
            <consortium name="RefSeq"/>
        </authorList>
    </citation>
    <scope>IDENTIFICATION</scope>
    <source>
        <tissue evidence="3">Liver</tissue>
    </source>
</reference>
<dbReference type="GO" id="GO:0045104">
    <property type="term" value="P:intermediate filament cytoskeleton organization"/>
    <property type="evidence" value="ECO:0007669"/>
    <property type="project" value="InterPro"/>
</dbReference>